<sequence>MSNPPKAMLNIRTKPPQVDSIQPIIKDAVDAPPLGNSEDVMPWRSLRCHCGRAGDRFRPTFSLKLTEDEIDEDIYSLTGALPRHHPRRRPVPLQEMLNRLVPGAPLAGLMPETYLLCQEALDLPPGAQMMETA</sequence>
<dbReference type="Gramene" id="TKW02315">
    <property type="protein sequence ID" value="TKW02315"/>
    <property type="gene ID" value="SEVIR_8G236100v2"/>
</dbReference>
<reference evidence="1" key="1">
    <citation type="submission" date="2019-03" db="EMBL/GenBank/DDBJ databases">
        <title>WGS assembly of Setaria viridis.</title>
        <authorList>
            <person name="Huang P."/>
            <person name="Jenkins J."/>
            <person name="Grimwood J."/>
            <person name="Barry K."/>
            <person name="Healey A."/>
            <person name="Mamidi S."/>
            <person name="Sreedasyam A."/>
            <person name="Shu S."/>
            <person name="Feldman M."/>
            <person name="Wu J."/>
            <person name="Yu Y."/>
            <person name="Chen C."/>
            <person name="Johnson J."/>
            <person name="Rokhsar D."/>
            <person name="Baxter I."/>
            <person name="Schmutz J."/>
            <person name="Brutnell T."/>
            <person name="Kellogg E."/>
        </authorList>
    </citation>
    <scope>NUCLEOTIDE SEQUENCE [LARGE SCALE GENOMIC DNA]</scope>
</reference>
<evidence type="ECO:0000313" key="1">
    <source>
        <dbReference type="EMBL" id="TKW02315.1"/>
    </source>
</evidence>
<evidence type="ECO:0000313" key="2">
    <source>
        <dbReference type="Proteomes" id="UP000298652"/>
    </source>
</evidence>
<name>A0A4U6TME4_SETVI</name>
<dbReference type="Proteomes" id="UP000298652">
    <property type="component" value="Chromosome 8"/>
</dbReference>
<dbReference type="AlphaFoldDB" id="A0A4U6TME4"/>
<dbReference type="InterPro" id="IPR012438">
    <property type="entry name" value="DUF1639"/>
</dbReference>
<dbReference type="EMBL" id="CM016559">
    <property type="protein sequence ID" value="TKW02315.1"/>
    <property type="molecule type" value="Genomic_DNA"/>
</dbReference>
<proteinExistence type="predicted"/>
<keyword evidence="2" id="KW-1185">Reference proteome</keyword>
<gene>
    <name evidence="1" type="ORF">SEVIR_8G236100v2</name>
</gene>
<protein>
    <submittedName>
        <fullName evidence="1">Uncharacterized protein</fullName>
    </submittedName>
</protein>
<dbReference type="Pfam" id="PF07797">
    <property type="entry name" value="DUF1639"/>
    <property type="match status" value="1"/>
</dbReference>
<accession>A0A4U6TME4</accession>
<dbReference type="OMA" id="MLNIRTK"/>
<dbReference type="PANTHER" id="PTHR33130">
    <property type="entry name" value="PUTATIVE (DUF1639)-RELATED"/>
    <property type="match status" value="1"/>
</dbReference>
<dbReference type="PANTHER" id="PTHR33130:SF86">
    <property type="entry name" value="OS01G0132500 PROTEIN"/>
    <property type="match status" value="1"/>
</dbReference>
<organism evidence="1 2">
    <name type="scientific">Setaria viridis</name>
    <name type="common">Green bristlegrass</name>
    <name type="synonym">Setaria italica subsp. viridis</name>
    <dbReference type="NCBI Taxonomy" id="4556"/>
    <lineage>
        <taxon>Eukaryota</taxon>
        <taxon>Viridiplantae</taxon>
        <taxon>Streptophyta</taxon>
        <taxon>Embryophyta</taxon>
        <taxon>Tracheophyta</taxon>
        <taxon>Spermatophyta</taxon>
        <taxon>Magnoliopsida</taxon>
        <taxon>Liliopsida</taxon>
        <taxon>Poales</taxon>
        <taxon>Poaceae</taxon>
        <taxon>PACMAD clade</taxon>
        <taxon>Panicoideae</taxon>
        <taxon>Panicodae</taxon>
        <taxon>Paniceae</taxon>
        <taxon>Cenchrinae</taxon>
        <taxon>Setaria</taxon>
    </lineage>
</organism>